<reference evidence="5" key="2">
    <citation type="journal article" date="2023" name="IMA Fungus">
        <title>Comparative genomic study of the Penicillium genus elucidates a diverse pangenome and 15 lateral gene transfer events.</title>
        <authorList>
            <person name="Petersen C."/>
            <person name="Sorensen T."/>
            <person name="Nielsen M.R."/>
            <person name="Sondergaard T.E."/>
            <person name="Sorensen J.L."/>
            <person name="Fitzpatrick D.A."/>
            <person name="Frisvad J.C."/>
            <person name="Nielsen K.L."/>
        </authorList>
    </citation>
    <scope>NUCLEOTIDE SEQUENCE</scope>
    <source>
        <strain evidence="5">IBT 21472</strain>
    </source>
</reference>
<keyword evidence="3" id="KW-0539">Nucleus</keyword>
<dbReference type="PANTHER" id="PTHR13471:SF0">
    <property type="entry name" value="NUCLEAR EXOSOME REGULATOR NRDE2"/>
    <property type="match status" value="1"/>
</dbReference>
<evidence type="ECO:0000256" key="2">
    <source>
        <dbReference type="ARBA" id="ARBA00009265"/>
    </source>
</evidence>
<evidence type="ECO:0000313" key="5">
    <source>
        <dbReference type="EMBL" id="KAJ5303627.1"/>
    </source>
</evidence>
<name>A0A9W9U0S5_9EURO</name>
<dbReference type="AlphaFoldDB" id="A0A9W9U0S5"/>
<dbReference type="Pfam" id="PF08424">
    <property type="entry name" value="NRDE-2"/>
    <property type="match status" value="1"/>
</dbReference>
<sequence length="1180" mass="134954">MQDKKSIPRFSSFKPPPPKPDLPSDRRRETSQQDDRDSHRSKHGRNERRSRSPGCSDRNDRARSLDRSARSKGRRHSPSRNRRRSRERQQSRDHRESRSTKGETQGDEAHALRALSEARNQPPNDEHDLFIIDRRGDRHNITYGATHRYAVPNFRRAGSGRVIGINTRYSIDREHRETDTLVLRTREQGFADGARSKSTRLMSKGFTQPTQLFRLKAEGISGAAFEHMQDFIQFDSTTQHNPYDDNDSADDRHAYRSIYGKAKDEDVVPGELESLPDSITLEQDIQVDIDADRKARNAELSRAIESHPMDVAAWLRLIDHQDTLILGATDESRSFTYAERQSLAEVKLSLYEKALKKVGESPHRDRLLLGRLYEGAKLWNRENLLAEWKGVLKKNPAFIGLWVKYIDFRQTDFQDFAFEQCNSIFIDCLRLNASSAASPYKTQVQCYLFLRLTLFLRESGYIELSVGLWQAVLEFTCFRPSSFAEDNDKEGALSSFANFWESEVARIGELGAAGWRNAASSDVDPSTHVYELEVDSTDILTSWANAERERLLDSQMPARSIDDFKSGMDDAYTVVLFSDLQNILPLFWEVNNLDDLIDSFLYFCHLPHLTVPQNAPTTRLWSGDNFVRNEILDNAQNDLSPWMSTQGDNSQASKLPFSFQVSNFLHTTDTMFAAPGEWFSSLQAWAKNASSKSSVINSNWVRQTLRTLAEILPTDNELAECALAVDFACDRDAANKFAKRLLKTRSSNLRLYNCFALMQSRTGAQSTANHVWSTALTMSKDFEDYDKIDCGLLWNSWTWESLQNGDLVRASYVLHAMLSKSIDLASFSVASDPVHFSATSMLRVQSFLSESQERALAYRKPQVYSSYTDCLALLLYIVEGSFEASLKIYASAVLRLRNLPVQEENMKAFTAELLHQSRARLIYFHVERKGNFKPIQIHNLLKESISIFPHNTLFLSLFMWNEARFPIFDRIRDIHDLTKSTDPDSRYRLDGDFGLRGIAQSTPISTHLFSIYNELCRPVFTGSTAHSARAAFEKAIGEHSALASIKPGDRDTHYSFDVDSARSNLAVWKLYISFELYQTRDIHAAKAVFYRAIRACPWSKELIMLAFEHLREDLVQRHPKILSRKQTVASGFNFDELCQLYNILIEKQLRVHLNIQNDIFDVLAQRRIASESTEGPEDSP</sequence>
<protein>
    <submittedName>
        <fullName evidence="5">Uncharacterized protein</fullName>
    </submittedName>
</protein>
<evidence type="ECO:0000256" key="4">
    <source>
        <dbReference type="SAM" id="MobiDB-lite"/>
    </source>
</evidence>
<dbReference type="GO" id="GO:1902369">
    <property type="term" value="P:negative regulation of RNA catabolic process"/>
    <property type="evidence" value="ECO:0007669"/>
    <property type="project" value="TreeGrafter"/>
</dbReference>
<feature type="compositionally biased region" description="Basic and acidic residues" evidence="4">
    <location>
        <begin position="87"/>
        <end position="101"/>
    </location>
</feature>
<dbReference type="EMBL" id="JAPZBO010000009">
    <property type="protein sequence ID" value="KAJ5303627.1"/>
    <property type="molecule type" value="Genomic_DNA"/>
</dbReference>
<dbReference type="InterPro" id="IPR013633">
    <property type="entry name" value="NRDE-2"/>
</dbReference>
<dbReference type="GO" id="GO:0031048">
    <property type="term" value="P:regulatory ncRNA-mediated heterochromatin formation"/>
    <property type="evidence" value="ECO:0007669"/>
    <property type="project" value="TreeGrafter"/>
</dbReference>
<feature type="compositionally biased region" description="Basic residues" evidence="4">
    <location>
        <begin position="70"/>
        <end position="86"/>
    </location>
</feature>
<reference evidence="5" key="1">
    <citation type="submission" date="2022-12" db="EMBL/GenBank/DDBJ databases">
        <authorList>
            <person name="Petersen C."/>
        </authorList>
    </citation>
    <scope>NUCLEOTIDE SEQUENCE</scope>
    <source>
        <strain evidence="5">IBT 21472</strain>
    </source>
</reference>
<evidence type="ECO:0000313" key="6">
    <source>
        <dbReference type="Proteomes" id="UP001147746"/>
    </source>
</evidence>
<evidence type="ECO:0000256" key="1">
    <source>
        <dbReference type="ARBA" id="ARBA00004123"/>
    </source>
</evidence>
<comment type="subcellular location">
    <subcellularLocation>
        <location evidence="1">Nucleus</location>
    </subcellularLocation>
</comment>
<comment type="similarity">
    <text evidence="2">Belongs to the NRDE2 family.</text>
</comment>
<accession>A0A9W9U0S5</accession>
<feature type="compositionally biased region" description="Basic and acidic residues" evidence="4">
    <location>
        <begin position="57"/>
        <end position="69"/>
    </location>
</feature>
<feature type="compositionally biased region" description="Basic and acidic residues" evidence="4">
    <location>
        <begin position="22"/>
        <end position="38"/>
    </location>
</feature>
<comment type="caution">
    <text evidence="5">The sequence shown here is derived from an EMBL/GenBank/DDBJ whole genome shotgun (WGS) entry which is preliminary data.</text>
</comment>
<dbReference type="GO" id="GO:0071013">
    <property type="term" value="C:catalytic step 2 spliceosome"/>
    <property type="evidence" value="ECO:0007669"/>
    <property type="project" value="TreeGrafter"/>
</dbReference>
<dbReference type="OrthoDB" id="297219at2759"/>
<feature type="compositionally biased region" description="Basic residues" evidence="4">
    <location>
        <begin position="39"/>
        <end position="48"/>
    </location>
</feature>
<organism evidence="5 6">
    <name type="scientific">Penicillium atrosanguineum</name>
    <dbReference type="NCBI Taxonomy" id="1132637"/>
    <lineage>
        <taxon>Eukaryota</taxon>
        <taxon>Fungi</taxon>
        <taxon>Dikarya</taxon>
        <taxon>Ascomycota</taxon>
        <taxon>Pezizomycotina</taxon>
        <taxon>Eurotiomycetes</taxon>
        <taxon>Eurotiomycetidae</taxon>
        <taxon>Eurotiales</taxon>
        <taxon>Aspergillaceae</taxon>
        <taxon>Penicillium</taxon>
    </lineage>
</organism>
<gene>
    <name evidence="5" type="ORF">N7476_010426</name>
</gene>
<dbReference type="Proteomes" id="UP001147746">
    <property type="component" value="Unassembled WGS sequence"/>
</dbReference>
<evidence type="ECO:0000256" key="3">
    <source>
        <dbReference type="ARBA" id="ARBA00023242"/>
    </source>
</evidence>
<feature type="region of interest" description="Disordered" evidence="4">
    <location>
        <begin position="1"/>
        <end position="109"/>
    </location>
</feature>
<keyword evidence="6" id="KW-1185">Reference proteome</keyword>
<dbReference type="PANTHER" id="PTHR13471">
    <property type="entry name" value="TETRATRICOPEPTIDE-LIKE HELICAL"/>
    <property type="match status" value="1"/>
</dbReference>
<proteinExistence type="inferred from homology"/>